<keyword evidence="1" id="KW-0732">Signal</keyword>
<dbReference type="EMBL" id="CAUWAG010000020">
    <property type="protein sequence ID" value="CAJ2513933.1"/>
    <property type="molecule type" value="Genomic_DNA"/>
</dbReference>
<reference evidence="2" key="1">
    <citation type="submission" date="2023-10" db="EMBL/GenBank/DDBJ databases">
        <authorList>
            <person name="Hackl T."/>
        </authorList>
    </citation>
    <scope>NUCLEOTIDE SEQUENCE</scope>
</reference>
<sequence>MHPIALTLPSLALFAKSSAAQSTDTWGIWFFSDGCVKSTDGYSGTPGTQDETLTCMTAETQDADGKVVPGPYTNIVTSNFESLGMKATLWNDTGCTELIVTIDTDGCQVVPENNHILGFNIGPK</sequence>
<comment type="caution">
    <text evidence="2">The sequence shown here is derived from an EMBL/GenBank/DDBJ whole genome shotgun (WGS) entry which is preliminary data.</text>
</comment>
<protein>
    <submittedName>
        <fullName evidence="2">Uu.00g020520.m01.CDS01</fullName>
    </submittedName>
</protein>
<dbReference type="Proteomes" id="UP001295740">
    <property type="component" value="Unassembled WGS sequence"/>
</dbReference>
<evidence type="ECO:0000313" key="3">
    <source>
        <dbReference type="Proteomes" id="UP001295740"/>
    </source>
</evidence>
<organism evidence="2 3">
    <name type="scientific">Anthostomella pinea</name>
    <dbReference type="NCBI Taxonomy" id="933095"/>
    <lineage>
        <taxon>Eukaryota</taxon>
        <taxon>Fungi</taxon>
        <taxon>Dikarya</taxon>
        <taxon>Ascomycota</taxon>
        <taxon>Pezizomycotina</taxon>
        <taxon>Sordariomycetes</taxon>
        <taxon>Xylariomycetidae</taxon>
        <taxon>Xylariales</taxon>
        <taxon>Xylariaceae</taxon>
        <taxon>Anthostomella</taxon>
    </lineage>
</organism>
<evidence type="ECO:0000313" key="2">
    <source>
        <dbReference type="EMBL" id="CAJ2513933.1"/>
    </source>
</evidence>
<feature type="chain" id="PRO_5042579954" evidence="1">
    <location>
        <begin position="21"/>
        <end position="124"/>
    </location>
</feature>
<evidence type="ECO:0000256" key="1">
    <source>
        <dbReference type="SAM" id="SignalP"/>
    </source>
</evidence>
<gene>
    <name evidence="2" type="ORF">KHLLAP_LOCUS14401</name>
</gene>
<name>A0AAI8W0P9_9PEZI</name>
<accession>A0AAI8W0P9</accession>
<dbReference type="AlphaFoldDB" id="A0AAI8W0P9"/>
<feature type="signal peptide" evidence="1">
    <location>
        <begin position="1"/>
        <end position="20"/>
    </location>
</feature>
<keyword evidence="3" id="KW-1185">Reference proteome</keyword>
<proteinExistence type="predicted"/>